<organism evidence="1 2">
    <name type="scientific">Halovenus aranensis</name>
    <dbReference type="NCBI Taxonomy" id="890420"/>
    <lineage>
        <taxon>Archaea</taxon>
        <taxon>Methanobacteriati</taxon>
        <taxon>Methanobacteriota</taxon>
        <taxon>Stenosarchaea group</taxon>
        <taxon>Halobacteria</taxon>
        <taxon>Halobacteriales</taxon>
        <taxon>Haloarculaceae</taxon>
        <taxon>Halovenus</taxon>
    </lineage>
</organism>
<evidence type="ECO:0000313" key="1">
    <source>
        <dbReference type="EMBL" id="SDJ32840.1"/>
    </source>
</evidence>
<name>A0A1G8SWB7_9EURY</name>
<evidence type="ECO:0000313" key="2">
    <source>
        <dbReference type="Proteomes" id="UP000198856"/>
    </source>
</evidence>
<gene>
    <name evidence="1" type="ORF">SAMN05216226_102150</name>
</gene>
<dbReference type="EMBL" id="FNFC01000002">
    <property type="protein sequence ID" value="SDJ32840.1"/>
    <property type="molecule type" value="Genomic_DNA"/>
</dbReference>
<dbReference type="STRING" id="890420.SAMN05216226_102150"/>
<protein>
    <submittedName>
        <fullName evidence="1">Uncharacterized protein</fullName>
    </submittedName>
</protein>
<reference evidence="1 2" key="1">
    <citation type="submission" date="2016-10" db="EMBL/GenBank/DDBJ databases">
        <authorList>
            <person name="de Groot N.N."/>
        </authorList>
    </citation>
    <scope>NUCLEOTIDE SEQUENCE [LARGE SCALE GENOMIC DNA]</scope>
    <source>
        <strain evidence="1 2">IBRC-M10015</strain>
    </source>
</reference>
<accession>A0A1G8SWB7</accession>
<dbReference type="Proteomes" id="UP000198856">
    <property type="component" value="Unassembled WGS sequence"/>
</dbReference>
<proteinExistence type="predicted"/>
<keyword evidence="2" id="KW-1185">Reference proteome</keyword>
<sequence length="133" mass="14889">MEESPVATNSESPYVIERGPGYETTVTLSEYRLRISGATTKPEWDVADDYSVVDGDSPGFRIVEGQPDKQKPLACYKCRNGRREICVSATIVHRLLPVEGDDRVVVYDRDDEAGLRVVPAQRDPYQPESSDRV</sequence>
<dbReference type="AlphaFoldDB" id="A0A1G8SWB7"/>